<feature type="transmembrane region" description="Helical" evidence="5">
    <location>
        <begin position="762"/>
        <end position="784"/>
    </location>
</feature>
<dbReference type="PROSITE" id="PS51677">
    <property type="entry name" value="NODB"/>
    <property type="match status" value="1"/>
</dbReference>
<organism evidence="7 8">
    <name type="scientific">Micromonospora coriariae</name>
    <dbReference type="NCBI Taxonomy" id="285665"/>
    <lineage>
        <taxon>Bacteria</taxon>
        <taxon>Bacillati</taxon>
        <taxon>Actinomycetota</taxon>
        <taxon>Actinomycetes</taxon>
        <taxon>Micromonosporales</taxon>
        <taxon>Micromonosporaceae</taxon>
        <taxon>Micromonospora</taxon>
    </lineage>
</organism>
<feature type="region of interest" description="Disordered" evidence="4">
    <location>
        <begin position="1068"/>
        <end position="1109"/>
    </location>
</feature>
<dbReference type="CDD" id="cd06423">
    <property type="entry name" value="CESA_like"/>
    <property type="match status" value="1"/>
</dbReference>
<gene>
    <name evidence="7" type="ORF">GA0070607_5766</name>
</gene>
<feature type="transmembrane region" description="Helical" evidence="5">
    <location>
        <begin position="935"/>
        <end position="957"/>
    </location>
</feature>
<keyword evidence="2" id="KW-0328">Glycosyltransferase</keyword>
<feature type="domain" description="NodB homology" evidence="6">
    <location>
        <begin position="96"/>
        <end position="283"/>
    </location>
</feature>
<keyword evidence="8" id="KW-1185">Reference proteome</keyword>
<feature type="transmembrane region" description="Helical" evidence="5">
    <location>
        <begin position="843"/>
        <end position="865"/>
    </location>
</feature>
<dbReference type="Pfam" id="PF01522">
    <property type="entry name" value="Polysacc_deac_1"/>
    <property type="match status" value="1"/>
</dbReference>
<feature type="transmembrane region" description="Helical" evidence="5">
    <location>
        <begin position="692"/>
        <end position="712"/>
    </location>
</feature>
<evidence type="ECO:0000256" key="1">
    <source>
        <dbReference type="ARBA" id="ARBA00006739"/>
    </source>
</evidence>
<evidence type="ECO:0000313" key="7">
    <source>
        <dbReference type="EMBL" id="SCF11971.1"/>
    </source>
</evidence>
<dbReference type="GO" id="GO:0016757">
    <property type="term" value="F:glycosyltransferase activity"/>
    <property type="evidence" value="ECO:0007669"/>
    <property type="project" value="UniProtKB-KW"/>
</dbReference>
<dbReference type="PANTHER" id="PTHR43630:SF1">
    <property type="entry name" value="POLY-BETA-1,6-N-ACETYL-D-GLUCOSAMINE SYNTHASE"/>
    <property type="match status" value="1"/>
</dbReference>
<feature type="compositionally biased region" description="Basic and acidic residues" evidence="4">
    <location>
        <begin position="1092"/>
        <end position="1109"/>
    </location>
</feature>
<dbReference type="InterPro" id="IPR011330">
    <property type="entry name" value="Glyco_hydro/deAcase_b/a-brl"/>
</dbReference>
<keyword evidence="5" id="KW-0812">Transmembrane</keyword>
<evidence type="ECO:0000256" key="3">
    <source>
        <dbReference type="ARBA" id="ARBA00022679"/>
    </source>
</evidence>
<keyword evidence="3 7" id="KW-0808">Transferase</keyword>
<evidence type="ECO:0000313" key="8">
    <source>
        <dbReference type="Proteomes" id="UP000198243"/>
    </source>
</evidence>
<feature type="region of interest" description="Disordered" evidence="4">
    <location>
        <begin position="58"/>
        <end position="80"/>
    </location>
</feature>
<dbReference type="GO" id="GO:0005975">
    <property type="term" value="P:carbohydrate metabolic process"/>
    <property type="evidence" value="ECO:0007669"/>
    <property type="project" value="InterPro"/>
</dbReference>
<feature type="transmembrane region" description="Helical" evidence="5">
    <location>
        <begin position="969"/>
        <end position="990"/>
    </location>
</feature>
<sequence>MGDGMTLVNRRRLARGRHGDRRPGGIGRGAGRFVCASLVTVVMCVLLVEAYANSSFKPDHVRESEDQGSVPTDVLNGGPVIDARYDQPRSYRLPARTIALTFDDGPDPVWTPRVLDVLHRHRAPATFFVIGSQVARHGDLVRRVNQEGHELGVHTFTHPDVSLLPGWRQRMEYAQTQMAIVDAAGVRTSLLRFPYSSVPSAVDDANWPVIREAGRLGYLTVVNDVDGEDWSRPGVDAIVRQMTPADGAGAVVLLHDAGGDRSQTIAALERFIPMMQARGYTFTTISDGMNRARQDAAPFVGNAPTSTVDRWRAAPVVWAIRLADSILRALALLFVVVGVLILARTLLLLLIAGRLARRRRKHRWPWGSFDAAVSVIVPAYNERAGIVATVRSLVANDHRDVEVIVVDDGSTDGTADLVDSLGLDGVRVIRKPNGGKASALNTGLLYASHDIIVTVDADTVFEPNAIRRLIEPFNDPRIGAVAGNVKVANRRRLLGQWQHIEYVIGFNLDRRFYERLGCIPTVPGAIGAFRRRALLGVGGMSGDTLAEDTDITMAILRAGWRVVYQDRARAWTEAPATVRELWRQRYRWSYGTIQAMWKHRRAVFDRGASGRFGRFGLPMLALFGVVLPLLGPVLDLLALYGLFFLDTTKTALAWVAMLVVQTATAAVAFRLDRERMRPLLTLPIQQFVYRQLMYVVLARSVVTALTGARLGWRKLKRAGDVADDKRRADSPATPGREGRDRWFDTLRALALARVITYHMFGAAWLSFAFPAMGVMFALGGSLMASSLDRSPQRAVSGRLRRLLPALWALGVVLLPLMAWHGWSDRPAWPALLNWLVPVLQPPGSAWAADVTGVLWYLVAYLWFVLLSPAVLTLYRRWPVWSVLTPLAGVVLLQTAGSALGGRVDSVLTDVSTFGACWLVGFAHRDGQLRRLPLRFLLTLAALCLGLAVGWLLIHPGAGLDLNDIPVAQAFWSLGIVLLLMRVSPPMTWIARIRPLDRLVTALNSRALTIYLWHNAAIAVCFAVGDLLGVWRLGKLGYLVVALVLLTGLVLALGWIEDLSARRSPRLSPWPRAPRTAERDRAGQPASGAAASDGKDVPDGLHEHARSVLT</sequence>
<dbReference type="Gene3D" id="3.90.550.10">
    <property type="entry name" value="Spore Coat Polysaccharide Biosynthesis Protein SpsA, Chain A"/>
    <property type="match status" value="1"/>
</dbReference>
<evidence type="ECO:0000256" key="2">
    <source>
        <dbReference type="ARBA" id="ARBA00022676"/>
    </source>
</evidence>
<dbReference type="AlphaFoldDB" id="A0A1C4XV46"/>
<dbReference type="PANTHER" id="PTHR43630">
    <property type="entry name" value="POLY-BETA-1,6-N-ACETYL-D-GLUCOSAMINE SYNTHASE"/>
    <property type="match status" value="1"/>
</dbReference>
<feature type="transmembrane region" description="Helical" evidence="5">
    <location>
        <begin position="1011"/>
        <end position="1030"/>
    </location>
</feature>
<feature type="transmembrane region" description="Helical" evidence="5">
    <location>
        <begin position="30"/>
        <end position="52"/>
    </location>
</feature>
<proteinExistence type="inferred from homology"/>
<evidence type="ECO:0000256" key="4">
    <source>
        <dbReference type="SAM" id="MobiDB-lite"/>
    </source>
</evidence>
<accession>A0A1C4XV46</accession>
<dbReference type="GO" id="GO:0016747">
    <property type="term" value="F:acyltransferase activity, transferring groups other than amino-acyl groups"/>
    <property type="evidence" value="ECO:0007669"/>
    <property type="project" value="InterPro"/>
</dbReference>
<name>A0A1C4XV46_9ACTN</name>
<keyword evidence="5" id="KW-0472">Membrane</keyword>
<dbReference type="Pfam" id="PF00535">
    <property type="entry name" value="Glycos_transf_2"/>
    <property type="match status" value="1"/>
</dbReference>
<dbReference type="Proteomes" id="UP000198243">
    <property type="component" value="Chromosome I"/>
</dbReference>
<dbReference type="SUPFAM" id="SSF88713">
    <property type="entry name" value="Glycoside hydrolase/deacetylase"/>
    <property type="match status" value="1"/>
</dbReference>
<evidence type="ECO:0000259" key="6">
    <source>
        <dbReference type="PROSITE" id="PS51677"/>
    </source>
</evidence>
<dbReference type="InterPro" id="IPR029044">
    <property type="entry name" value="Nucleotide-diphossugar_trans"/>
</dbReference>
<dbReference type="InterPro" id="IPR002656">
    <property type="entry name" value="Acyl_transf_3_dom"/>
</dbReference>
<protein>
    <submittedName>
        <fullName evidence="7">Glycosyltransferase, catalytic subunit of cellulose synthase and poly-beta-1,6-N-acetylglucosamine synthase</fullName>
    </submittedName>
</protein>
<feature type="transmembrane region" description="Helical" evidence="5">
    <location>
        <begin position="620"/>
        <end position="645"/>
    </location>
</feature>
<dbReference type="Gene3D" id="3.20.20.370">
    <property type="entry name" value="Glycoside hydrolase/deacetylase"/>
    <property type="match status" value="1"/>
</dbReference>
<comment type="similarity">
    <text evidence="1">Belongs to the glycosyltransferase 2 family.</text>
</comment>
<feature type="transmembrane region" description="Helical" evidence="5">
    <location>
        <begin position="1036"/>
        <end position="1055"/>
    </location>
</feature>
<dbReference type="InterPro" id="IPR002509">
    <property type="entry name" value="NODB_dom"/>
</dbReference>
<dbReference type="OrthoDB" id="3864432at2"/>
<dbReference type="SUPFAM" id="SSF53448">
    <property type="entry name" value="Nucleotide-diphospho-sugar transferases"/>
    <property type="match status" value="1"/>
</dbReference>
<dbReference type="Pfam" id="PF01757">
    <property type="entry name" value="Acyl_transf_3"/>
    <property type="match status" value="1"/>
</dbReference>
<dbReference type="GO" id="GO:0016810">
    <property type="term" value="F:hydrolase activity, acting on carbon-nitrogen (but not peptide) bonds"/>
    <property type="evidence" value="ECO:0007669"/>
    <property type="project" value="InterPro"/>
</dbReference>
<feature type="transmembrane region" description="Helical" evidence="5">
    <location>
        <begin position="329"/>
        <end position="353"/>
    </location>
</feature>
<evidence type="ECO:0000256" key="5">
    <source>
        <dbReference type="SAM" id="Phobius"/>
    </source>
</evidence>
<dbReference type="InterPro" id="IPR001173">
    <property type="entry name" value="Glyco_trans_2-like"/>
</dbReference>
<feature type="transmembrane region" description="Helical" evidence="5">
    <location>
        <begin position="651"/>
        <end position="671"/>
    </location>
</feature>
<reference evidence="8" key="1">
    <citation type="submission" date="2016-06" db="EMBL/GenBank/DDBJ databases">
        <authorList>
            <person name="Varghese N."/>
            <person name="Submissions Spin"/>
        </authorList>
    </citation>
    <scope>NUCLEOTIDE SEQUENCE [LARGE SCALE GENOMIC DNA]</scope>
    <source>
        <strain evidence="8">DSM 44875</strain>
    </source>
</reference>
<keyword evidence="5" id="KW-1133">Transmembrane helix</keyword>
<dbReference type="EMBL" id="LT607412">
    <property type="protein sequence ID" value="SCF11971.1"/>
    <property type="molecule type" value="Genomic_DNA"/>
</dbReference>
<feature type="transmembrane region" description="Helical" evidence="5">
    <location>
        <begin position="805"/>
        <end position="823"/>
    </location>
</feature>